<dbReference type="EMBL" id="JACGWN010000003">
    <property type="protein sequence ID" value="KAL0454683.1"/>
    <property type="molecule type" value="Genomic_DNA"/>
</dbReference>
<accession>A0AAW2XLK1</accession>
<dbReference type="InterPro" id="IPR000477">
    <property type="entry name" value="RT_dom"/>
</dbReference>
<name>A0AAW2XLK1_9LAMI</name>
<comment type="caution">
    <text evidence="2">The sequence shown here is derived from an EMBL/GenBank/DDBJ whole genome shotgun (WGS) entry which is preliminary data.</text>
</comment>
<dbReference type="Pfam" id="PF00078">
    <property type="entry name" value="RVT_1"/>
    <property type="match status" value="1"/>
</dbReference>
<evidence type="ECO:0000259" key="1">
    <source>
        <dbReference type="Pfam" id="PF00078"/>
    </source>
</evidence>
<protein>
    <recommendedName>
        <fullName evidence="1">Reverse transcriptase domain-containing protein</fullName>
    </recommendedName>
</protein>
<dbReference type="AlphaFoldDB" id="A0AAW2XLK1"/>
<dbReference type="InterPro" id="IPR052343">
    <property type="entry name" value="Retrotransposon-Effector_Assoc"/>
</dbReference>
<proteinExistence type="predicted"/>
<sequence>MKGERFTWHNCSTNHRSLWKRLDRVLVNDSWLGRWLEVFYDNLTPRTSDHSSLVLRSDLNQSQVRMFRFDNYLALSPGFLSSIHDTWQHQIVGTPMYSVTRKLKALKPVFRRQRKSKGDLSLNVKLANEFLEIAQTILQLDRHNCLLLHVEHCYRLVFLKATKLEHVMLQQRAKIQWLKGGDQCSRVFFHKVATRRASKRIYQISDEEGHTYLDPDGINDMFVDYYRRLLGGTRSNGVLDLRYLRPWAKHILTVEEGHAMIRPVTKDEVKWTVFDIAEDKAPGPDGYSSGFYKAAWSVVGDEVTRAVLDFFATGRLLKQVNALLTLIPKVRSPNLVADFRSISCCNVLYKIITKILGQRISVVLDKMINPSQNAFVPGRLIGDNILLAQELFSGYKQARLPPRCALKVDLKKAYDTIE</sequence>
<reference evidence="2" key="1">
    <citation type="submission" date="2020-06" db="EMBL/GenBank/DDBJ databases">
        <authorList>
            <person name="Li T."/>
            <person name="Hu X."/>
            <person name="Zhang T."/>
            <person name="Song X."/>
            <person name="Zhang H."/>
            <person name="Dai N."/>
            <person name="Sheng W."/>
            <person name="Hou X."/>
            <person name="Wei L."/>
        </authorList>
    </citation>
    <scope>NUCLEOTIDE SEQUENCE</scope>
    <source>
        <strain evidence="2">KEN1</strain>
        <tissue evidence="2">Leaf</tissue>
    </source>
</reference>
<evidence type="ECO:0000313" key="2">
    <source>
        <dbReference type="EMBL" id="KAL0454683.1"/>
    </source>
</evidence>
<reference evidence="2" key="2">
    <citation type="journal article" date="2024" name="Plant">
        <title>Genomic evolution and insights into agronomic trait innovations of Sesamum species.</title>
        <authorList>
            <person name="Miao H."/>
            <person name="Wang L."/>
            <person name="Qu L."/>
            <person name="Liu H."/>
            <person name="Sun Y."/>
            <person name="Le M."/>
            <person name="Wang Q."/>
            <person name="Wei S."/>
            <person name="Zheng Y."/>
            <person name="Lin W."/>
            <person name="Duan Y."/>
            <person name="Cao H."/>
            <person name="Xiong S."/>
            <person name="Wang X."/>
            <person name="Wei L."/>
            <person name="Li C."/>
            <person name="Ma Q."/>
            <person name="Ju M."/>
            <person name="Zhao R."/>
            <person name="Li G."/>
            <person name="Mu C."/>
            <person name="Tian Q."/>
            <person name="Mei H."/>
            <person name="Zhang T."/>
            <person name="Gao T."/>
            <person name="Zhang H."/>
        </authorList>
    </citation>
    <scope>NUCLEOTIDE SEQUENCE</scope>
    <source>
        <strain evidence="2">KEN1</strain>
    </source>
</reference>
<dbReference type="PANTHER" id="PTHR46890">
    <property type="entry name" value="NON-LTR RETROLELEMENT REVERSE TRANSCRIPTASE-LIKE PROTEIN-RELATED"/>
    <property type="match status" value="1"/>
</dbReference>
<organism evidence="2">
    <name type="scientific">Sesamum latifolium</name>
    <dbReference type="NCBI Taxonomy" id="2727402"/>
    <lineage>
        <taxon>Eukaryota</taxon>
        <taxon>Viridiplantae</taxon>
        <taxon>Streptophyta</taxon>
        <taxon>Embryophyta</taxon>
        <taxon>Tracheophyta</taxon>
        <taxon>Spermatophyta</taxon>
        <taxon>Magnoliopsida</taxon>
        <taxon>eudicotyledons</taxon>
        <taxon>Gunneridae</taxon>
        <taxon>Pentapetalae</taxon>
        <taxon>asterids</taxon>
        <taxon>lamiids</taxon>
        <taxon>Lamiales</taxon>
        <taxon>Pedaliaceae</taxon>
        <taxon>Sesamum</taxon>
    </lineage>
</organism>
<dbReference type="SUPFAM" id="SSF56219">
    <property type="entry name" value="DNase I-like"/>
    <property type="match status" value="1"/>
</dbReference>
<feature type="domain" description="Reverse transcriptase" evidence="1">
    <location>
        <begin position="336"/>
        <end position="418"/>
    </location>
</feature>
<dbReference type="InterPro" id="IPR036691">
    <property type="entry name" value="Endo/exonu/phosph_ase_sf"/>
</dbReference>
<gene>
    <name evidence="2" type="ORF">Slati_0807500</name>
</gene>
<dbReference type="PANTHER" id="PTHR46890:SF48">
    <property type="entry name" value="RNA-DIRECTED DNA POLYMERASE"/>
    <property type="match status" value="1"/>
</dbReference>